<dbReference type="EMBL" id="JAGGMQ010000001">
    <property type="protein sequence ID" value="MBP2169720.1"/>
    <property type="molecule type" value="Genomic_DNA"/>
</dbReference>
<dbReference type="NCBIfam" id="TIGR00229">
    <property type="entry name" value="sensory_box"/>
    <property type="match status" value="1"/>
</dbReference>
<dbReference type="InterPro" id="IPR001789">
    <property type="entry name" value="Sig_transdc_resp-reg_receiver"/>
</dbReference>
<dbReference type="SMART" id="SM00448">
    <property type="entry name" value="REC"/>
    <property type="match status" value="1"/>
</dbReference>
<dbReference type="CDD" id="cd17546">
    <property type="entry name" value="REC_hyHK_CKI1_RcsC-like"/>
    <property type="match status" value="1"/>
</dbReference>
<evidence type="ECO:0000259" key="12">
    <source>
        <dbReference type="PROSITE" id="PS50894"/>
    </source>
</evidence>
<name>A0ABS4PC74_9GAMM</name>
<organism evidence="13 14">
    <name type="scientific">Winslowiella toletana</name>
    <dbReference type="NCBI Taxonomy" id="92490"/>
    <lineage>
        <taxon>Bacteria</taxon>
        <taxon>Pseudomonadati</taxon>
        <taxon>Pseudomonadota</taxon>
        <taxon>Gammaproteobacteria</taxon>
        <taxon>Enterobacterales</taxon>
        <taxon>Erwiniaceae</taxon>
        <taxon>Winslowiella</taxon>
    </lineage>
</organism>
<feature type="chain" id="PRO_5045481621" description="histidine kinase" evidence="8">
    <location>
        <begin position="22"/>
        <end position="1197"/>
    </location>
</feature>
<dbReference type="PROSITE" id="PS50110">
    <property type="entry name" value="RESPONSE_REGULATORY"/>
    <property type="match status" value="1"/>
</dbReference>
<evidence type="ECO:0000259" key="9">
    <source>
        <dbReference type="PROSITE" id="PS50109"/>
    </source>
</evidence>
<dbReference type="InterPro" id="IPR035965">
    <property type="entry name" value="PAS-like_dom_sf"/>
</dbReference>
<dbReference type="Gene3D" id="3.30.450.20">
    <property type="entry name" value="PAS domain"/>
    <property type="match status" value="1"/>
</dbReference>
<protein>
    <recommendedName>
        <fullName evidence="2">histidine kinase</fullName>
        <ecNumber evidence="2">2.7.13.3</ecNumber>
    </recommendedName>
</protein>
<dbReference type="SMART" id="SM00062">
    <property type="entry name" value="PBPb"/>
    <property type="match status" value="2"/>
</dbReference>
<keyword evidence="7" id="KW-0812">Transmembrane</keyword>
<keyword evidence="7" id="KW-0472">Membrane</keyword>
<feature type="domain" description="HPt" evidence="12">
    <location>
        <begin position="1097"/>
        <end position="1189"/>
    </location>
</feature>
<evidence type="ECO:0000256" key="7">
    <source>
        <dbReference type="SAM" id="Phobius"/>
    </source>
</evidence>
<keyword evidence="13" id="KW-0808">Transferase</keyword>
<dbReference type="InterPro" id="IPR036641">
    <property type="entry name" value="HPT_dom_sf"/>
</dbReference>
<dbReference type="InterPro" id="IPR004358">
    <property type="entry name" value="Sig_transdc_His_kin-like_C"/>
</dbReference>
<keyword evidence="3 6" id="KW-0597">Phosphoprotein</keyword>
<dbReference type="PROSITE" id="PS50109">
    <property type="entry name" value="HIS_KIN"/>
    <property type="match status" value="1"/>
</dbReference>
<dbReference type="InterPro" id="IPR049871">
    <property type="entry name" value="BvgS-like_periplasmic2"/>
</dbReference>
<dbReference type="Pfam" id="PF00072">
    <property type="entry name" value="Response_reg"/>
    <property type="match status" value="1"/>
</dbReference>
<dbReference type="PROSITE" id="PS50112">
    <property type="entry name" value="PAS"/>
    <property type="match status" value="1"/>
</dbReference>
<dbReference type="SUPFAM" id="SSF47226">
    <property type="entry name" value="Histidine-containing phosphotransfer domain, HPT domain"/>
    <property type="match status" value="1"/>
</dbReference>
<dbReference type="CDD" id="cd13707">
    <property type="entry name" value="PBP2_BvgS_D2"/>
    <property type="match status" value="1"/>
</dbReference>
<dbReference type="EC" id="2.7.13.3" evidence="2"/>
<dbReference type="GO" id="GO:0004673">
    <property type="term" value="F:protein histidine kinase activity"/>
    <property type="evidence" value="ECO:0007669"/>
    <property type="project" value="UniProtKB-EC"/>
</dbReference>
<evidence type="ECO:0000259" key="11">
    <source>
        <dbReference type="PROSITE" id="PS50112"/>
    </source>
</evidence>
<dbReference type="Pfam" id="PF00512">
    <property type="entry name" value="HisKA"/>
    <property type="match status" value="1"/>
</dbReference>
<dbReference type="PRINTS" id="PR00344">
    <property type="entry name" value="BCTRLSENSOR"/>
</dbReference>
<dbReference type="Gene3D" id="3.40.190.10">
    <property type="entry name" value="Periplasmic binding protein-like II"/>
    <property type="match status" value="4"/>
</dbReference>
<feature type="modified residue" description="Phosphohistidine" evidence="5">
    <location>
        <position position="1136"/>
    </location>
</feature>
<evidence type="ECO:0000256" key="5">
    <source>
        <dbReference type="PROSITE-ProRule" id="PRU00110"/>
    </source>
</evidence>
<dbReference type="Pfam" id="PF00497">
    <property type="entry name" value="SBP_bac_3"/>
    <property type="match status" value="1"/>
</dbReference>
<dbReference type="InterPro" id="IPR003594">
    <property type="entry name" value="HATPase_dom"/>
</dbReference>
<dbReference type="InterPro" id="IPR011006">
    <property type="entry name" value="CheY-like_superfamily"/>
</dbReference>
<feature type="modified residue" description="4-aspartylphosphate" evidence="6">
    <location>
        <position position="1005"/>
    </location>
</feature>
<reference evidence="14" key="1">
    <citation type="submission" date="2023-07" db="EMBL/GenBank/DDBJ databases">
        <title>Genome mining of underrepresented organisms for secondary metabolites.</title>
        <authorList>
            <person name="D'Agostino P.M."/>
        </authorList>
    </citation>
    <scope>NUCLEOTIDE SEQUENCE [LARGE SCALE GENOMIC DNA]</scope>
    <source>
        <strain evidence="14">WS4403</strain>
    </source>
</reference>
<dbReference type="InterPro" id="IPR001638">
    <property type="entry name" value="Solute-binding_3/MltF_N"/>
</dbReference>
<dbReference type="CDD" id="cd00082">
    <property type="entry name" value="HisKA"/>
    <property type="match status" value="1"/>
</dbReference>
<dbReference type="Gene3D" id="3.30.565.10">
    <property type="entry name" value="Histidine kinase-like ATPase, C-terminal domain"/>
    <property type="match status" value="1"/>
</dbReference>
<dbReference type="Gene3D" id="3.40.50.2300">
    <property type="match status" value="1"/>
</dbReference>
<dbReference type="SUPFAM" id="SSF55874">
    <property type="entry name" value="ATPase domain of HSP90 chaperone/DNA topoisomerase II/histidine kinase"/>
    <property type="match status" value="1"/>
</dbReference>
<proteinExistence type="predicted"/>
<keyword evidence="14" id="KW-1185">Reference proteome</keyword>
<dbReference type="SMART" id="SM00388">
    <property type="entry name" value="HisKA"/>
    <property type="match status" value="1"/>
</dbReference>
<keyword evidence="4" id="KW-0902">Two-component regulatory system</keyword>
<dbReference type="SUPFAM" id="SSF55785">
    <property type="entry name" value="PYP-like sensor domain (PAS domain)"/>
    <property type="match status" value="1"/>
</dbReference>
<dbReference type="Gene3D" id="1.10.287.130">
    <property type="match status" value="1"/>
</dbReference>
<feature type="signal peptide" evidence="8">
    <location>
        <begin position="1"/>
        <end position="21"/>
    </location>
</feature>
<dbReference type="Pfam" id="PF02518">
    <property type="entry name" value="HATPase_c"/>
    <property type="match status" value="1"/>
</dbReference>
<gene>
    <name evidence="13" type="ORF">J2125_002912</name>
</gene>
<feature type="transmembrane region" description="Helical" evidence="7">
    <location>
        <begin position="531"/>
        <end position="554"/>
    </location>
</feature>
<dbReference type="SUPFAM" id="SSF53850">
    <property type="entry name" value="Periplasmic binding protein-like II"/>
    <property type="match status" value="2"/>
</dbReference>
<dbReference type="InterPro" id="IPR036097">
    <property type="entry name" value="HisK_dim/P_sf"/>
</dbReference>
<comment type="caution">
    <text evidence="13">The sequence shown here is derived from an EMBL/GenBank/DDBJ whole genome shotgun (WGS) entry which is preliminary data.</text>
</comment>
<evidence type="ECO:0000259" key="10">
    <source>
        <dbReference type="PROSITE" id="PS50110"/>
    </source>
</evidence>
<dbReference type="SUPFAM" id="SSF52172">
    <property type="entry name" value="CheY-like"/>
    <property type="match status" value="1"/>
</dbReference>
<dbReference type="Pfam" id="PF08448">
    <property type="entry name" value="PAS_4"/>
    <property type="match status" value="1"/>
</dbReference>
<feature type="domain" description="Histidine kinase" evidence="9">
    <location>
        <begin position="714"/>
        <end position="932"/>
    </location>
</feature>
<dbReference type="Proteomes" id="UP001195624">
    <property type="component" value="Unassembled WGS sequence"/>
</dbReference>
<keyword evidence="7" id="KW-1133">Transmembrane helix</keyword>
<evidence type="ECO:0000256" key="6">
    <source>
        <dbReference type="PROSITE-ProRule" id="PRU00169"/>
    </source>
</evidence>
<keyword evidence="8" id="KW-0732">Signal</keyword>
<comment type="catalytic activity">
    <reaction evidence="1">
        <text>ATP + protein L-histidine = ADP + protein N-phospho-L-histidine.</text>
        <dbReference type="EC" id="2.7.13.3"/>
    </reaction>
</comment>
<evidence type="ECO:0000256" key="4">
    <source>
        <dbReference type="ARBA" id="ARBA00023012"/>
    </source>
</evidence>
<evidence type="ECO:0000313" key="13">
    <source>
        <dbReference type="EMBL" id="MBP2169720.1"/>
    </source>
</evidence>
<dbReference type="InterPro" id="IPR036890">
    <property type="entry name" value="HATPase_C_sf"/>
</dbReference>
<dbReference type="SUPFAM" id="SSF47384">
    <property type="entry name" value="Homodimeric domain of signal transducing histidine kinase"/>
    <property type="match status" value="1"/>
</dbReference>
<accession>A0ABS4PC74</accession>
<dbReference type="InterPro" id="IPR005467">
    <property type="entry name" value="His_kinase_dom"/>
</dbReference>
<dbReference type="InterPro" id="IPR008207">
    <property type="entry name" value="Sig_transdc_His_kin_Hpt_dom"/>
</dbReference>
<sequence length="1197" mass="132935">MLRPHWWWLWLIFPPWALALAAEPAAEQVEGRRVEIWSNMTSEAMTPAASHGRVLPHYPVLKVGLFCCSAAPLQTLRWDGKLEGLYPDYLRLLSVVLKRPVEARLYNSWPQAYQALQRGDIQLLAQSDFAVADANNNRTDPILVQPLMLMVRKSNQNTPLAELHIVTAPDINPALLAHLRSRYPQLTVASSQQQGVQAVVSHQADAWLDGQSQIAWYSALRPQSGLVYRRDAQLEELLYGFVGRQGDGVVEAVDAILTGIPHALKNEIYQRWISGLAQGYHSNGPPFSQQEIDWIKQHPVINVAVDIDTPPYSFVNKNDEITGLDIDILQLLAEKSGLNFNFIPASGPPEVEKVLRAEKAQMTPSLMDSQARRGWLTFSDPWGTIEWVMITRNEHSAPFTLQQLNHKRVAIQRGHALLSAMQFYPQMSIVEAATVPEAVDMMLAGAVDATFASLGSANYLQSSRYGNRIIVQTLDNTLQPERFAVLPAYPQLTSILNKGIASLSPNELRALKIHWFSVANLASYNSQLPPWVMLWGVALLVIALSSIFWGSYLARQIGRRKKAEYRLQELLAYWEILFNNVPTPMFVCAADMIVTAANQHFCQATGLRGQEVLGRDLLTLHFLTAADKQEVRGIFLRCLSGDPAHFSDRILHLQGKEREGYLWFEGYHNPAGVMLGVIGGWFDVTERKSLARELLLARDKAELASQEKSAFLARMSHEIRTPLHAIIGILELAVKQRPEQENPLRIAWQAADSLQGIIGDVLDFSKIEAGSIDIRLQPTRLETLLESCAATFRLRAEEKGLALQALLRLPAATAHWLDGARLTQVVNNLLLNAIKFTEKGEIQLRASARYLHNEDRDEVTIEVEDSGCGIPAEMYQAVLQPWVRAESADAVPGSGLGLPISARLINLMGGTLTLGASDSGGVRVNILLSLQRAEPDLLANPALPDSGLRAESESLNILVVDDLPVNLHVLALQFASSGHYVELVGSGAEALQEVAQHYYDVVLTDCQMQGMDGYTLTRHLREYQQRHQLPPQLIVGCTANAFASERERCLAAGMDDVLIKPLTQQALLDGIAQAWEQVNQRVAAIEDEPLRALAQGDAQQERQLLTALRQGLQQDMAAIRQLHDGGNIAQITQHAHRMQASFALLDDYPGMRVCLRIEKSGRVDRQTLDTLLERAERVLAKLAQRLSSQKSPPEGGL</sequence>
<dbReference type="PANTHER" id="PTHR45339">
    <property type="entry name" value="HYBRID SIGNAL TRANSDUCTION HISTIDINE KINASE J"/>
    <property type="match status" value="1"/>
</dbReference>
<dbReference type="SMART" id="SM00091">
    <property type="entry name" value="PAS"/>
    <property type="match status" value="1"/>
</dbReference>
<dbReference type="RefSeq" id="WP_017800520.1">
    <property type="nucleotide sequence ID" value="NZ_JAGGMQ010000001.1"/>
</dbReference>
<dbReference type="InterPro" id="IPR013656">
    <property type="entry name" value="PAS_4"/>
</dbReference>
<dbReference type="SMART" id="SM00387">
    <property type="entry name" value="HATPase_c"/>
    <property type="match status" value="1"/>
</dbReference>
<evidence type="ECO:0000313" key="14">
    <source>
        <dbReference type="Proteomes" id="UP001195624"/>
    </source>
</evidence>
<dbReference type="InterPro" id="IPR000014">
    <property type="entry name" value="PAS"/>
</dbReference>
<evidence type="ECO:0000256" key="1">
    <source>
        <dbReference type="ARBA" id="ARBA00000085"/>
    </source>
</evidence>
<evidence type="ECO:0000256" key="2">
    <source>
        <dbReference type="ARBA" id="ARBA00012438"/>
    </source>
</evidence>
<dbReference type="PROSITE" id="PS50894">
    <property type="entry name" value="HPT"/>
    <property type="match status" value="1"/>
</dbReference>
<dbReference type="CDD" id="cd00130">
    <property type="entry name" value="PAS"/>
    <property type="match status" value="1"/>
</dbReference>
<dbReference type="PANTHER" id="PTHR45339:SF5">
    <property type="entry name" value="HISTIDINE KINASE"/>
    <property type="match status" value="1"/>
</dbReference>
<keyword evidence="13" id="KW-0418">Kinase</keyword>
<dbReference type="InterPro" id="IPR003661">
    <property type="entry name" value="HisK_dim/P_dom"/>
</dbReference>
<feature type="domain" description="Response regulatory" evidence="10">
    <location>
        <begin position="956"/>
        <end position="1075"/>
    </location>
</feature>
<feature type="domain" description="PAS" evidence="11">
    <location>
        <begin position="577"/>
        <end position="642"/>
    </location>
</feature>
<evidence type="ECO:0000256" key="3">
    <source>
        <dbReference type="ARBA" id="ARBA00022553"/>
    </source>
</evidence>
<evidence type="ECO:0000256" key="8">
    <source>
        <dbReference type="SAM" id="SignalP"/>
    </source>
</evidence>